<name>A0ABY7TW26_9SPHN</name>
<dbReference type="Pfam" id="PF01479">
    <property type="entry name" value="S4"/>
    <property type="match status" value="1"/>
</dbReference>
<keyword evidence="1" id="KW-0694">RNA-binding</keyword>
<dbReference type="InterPro" id="IPR002942">
    <property type="entry name" value="S4_RNA-bd"/>
</dbReference>
<gene>
    <name evidence="3" type="ORF">PQ457_00100</name>
</gene>
<dbReference type="EMBL" id="CP117417">
    <property type="protein sequence ID" value="WCT77434.1"/>
    <property type="molecule type" value="Genomic_DNA"/>
</dbReference>
<dbReference type="PROSITE" id="PS50889">
    <property type="entry name" value="S4"/>
    <property type="match status" value="1"/>
</dbReference>
<evidence type="ECO:0000256" key="1">
    <source>
        <dbReference type="PROSITE-ProRule" id="PRU00182"/>
    </source>
</evidence>
<feature type="domain" description="RNA-binding S4" evidence="2">
    <location>
        <begin position="1"/>
        <end position="63"/>
    </location>
</feature>
<dbReference type="CDD" id="cd00165">
    <property type="entry name" value="S4"/>
    <property type="match status" value="1"/>
</dbReference>
<dbReference type="Proteomes" id="UP001218231">
    <property type="component" value="Chromosome"/>
</dbReference>
<reference evidence="3 4" key="1">
    <citation type="submission" date="2023-02" db="EMBL/GenBank/DDBJ databases">
        <title>Genome sequence of Novosphingobium humi KACC 19094.</title>
        <authorList>
            <person name="Kim S."/>
            <person name="Heo J."/>
            <person name="Kwon S.-W."/>
        </authorList>
    </citation>
    <scope>NUCLEOTIDE SEQUENCE [LARGE SCALE GENOMIC DNA]</scope>
    <source>
        <strain evidence="3 4">KACC 19094</strain>
    </source>
</reference>
<protein>
    <submittedName>
        <fullName evidence="3">RNA-binding S4 domain-containing protein</fullName>
    </submittedName>
</protein>
<evidence type="ECO:0000313" key="4">
    <source>
        <dbReference type="Proteomes" id="UP001218231"/>
    </source>
</evidence>
<organism evidence="3 4">
    <name type="scientific">Novosphingobium humi</name>
    <dbReference type="NCBI Taxonomy" id="2282397"/>
    <lineage>
        <taxon>Bacteria</taxon>
        <taxon>Pseudomonadati</taxon>
        <taxon>Pseudomonadota</taxon>
        <taxon>Alphaproteobacteria</taxon>
        <taxon>Sphingomonadales</taxon>
        <taxon>Sphingomonadaceae</taxon>
        <taxon>Novosphingobium</taxon>
    </lineage>
</organism>
<proteinExistence type="predicted"/>
<dbReference type="InterPro" id="IPR036986">
    <property type="entry name" value="S4_RNA-bd_sf"/>
</dbReference>
<dbReference type="SUPFAM" id="SSF55174">
    <property type="entry name" value="Alpha-L RNA-binding motif"/>
    <property type="match status" value="1"/>
</dbReference>
<dbReference type="RefSeq" id="WP_273617808.1">
    <property type="nucleotide sequence ID" value="NZ_CP117417.1"/>
</dbReference>
<sequence>MRIDKLLWFLRLVKTRGAAQEWVEAGHIRRNGTRIERCSASVAVGDVLVLPVPSGVRIIRLIAMPNRRGPANEAQSCYEALDETAPSPLAAGKVCSSSKGDLQP</sequence>
<accession>A0ABY7TW26</accession>
<dbReference type="SMART" id="SM00363">
    <property type="entry name" value="S4"/>
    <property type="match status" value="1"/>
</dbReference>
<evidence type="ECO:0000259" key="2">
    <source>
        <dbReference type="SMART" id="SM00363"/>
    </source>
</evidence>
<evidence type="ECO:0000313" key="3">
    <source>
        <dbReference type="EMBL" id="WCT77434.1"/>
    </source>
</evidence>
<dbReference type="Gene3D" id="3.10.290.10">
    <property type="entry name" value="RNA-binding S4 domain"/>
    <property type="match status" value="1"/>
</dbReference>
<keyword evidence="4" id="KW-1185">Reference proteome</keyword>